<accession>A0AAD5MRC4</accession>
<name>A0AAD5MRC4_PARTN</name>
<reference evidence="2" key="1">
    <citation type="submission" date="2021-06" db="EMBL/GenBank/DDBJ databases">
        <title>Parelaphostrongylus tenuis whole genome reference sequence.</title>
        <authorList>
            <person name="Garwood T.J."/>
            <person name="Larsen P.A."/>
            <person name="Fountain-Jones N.M."/>
            <person name="Garbe J.R."/>
            <person name="Macchietto M.G."/>
            <person name="Kania S.A."/>
            <person name="Gerhold R.W."/>
            <person name="Richards J.E."/>
            <person name="Wolf T.M."/>
        </authorList>
    </citation>
    <scope>NUCLEOTIDE SEQUENCE</scope>
    <source>
        <strain evidence="2">MNPRO001-30</strain>
        <tissue evidence="2">Meninges</tissue>
    </source>
</reference>
<feature type="transmembrane region" description="Helical" evidence="1">
    <location>
        <begin position="58"/>
        <end position="75"/>
    </location>
</feature>
<dbReference type="EMBL" id="JAHQIW010001517">
    <property type="protein sequence ID" value="KAJ1352696.1"/>
    <property type="molecule type" value="Genomic_DNA"/>
</dbReference>
<keyword evidence="3" id="KW-1185">Reference proteome</keyword>
<evidence type="ECO:0000313" key="2">
    <source>
        <dbReference type="EMBL" id="KAJ1352696.1"/>
    </source>
</evidence>
<proteinExistence type="predicted"/>
<protein>
    <submittedName>
        <fullName evidence="2">Uncharacterized protein</fullName>
    </submittedName>
</protein>
<dbReference type="AlphaFoldDB" id="A0AAD5MRC4"/>
<evidence type="ECO:0000256" key="1">
    <source>
        <dbReference type="SAM" id="Phobius"/>
    </source>
</evidence>
<evidence type="ECO:0000313" key="3">
    <source>
        <dbReference type="Proteomes" id="UP001196413"/>
    </source>
</evidence>
<gene>
    <name evidence="2" type="ORF">KIN20_009098</name>
</gene>
<dbReference type="Proteomes" id="UP001196413">
    <property type="component" value="Unassembled WGS sequence"/>
</dbReference>
<keyword evidence="1" id="KW-0472">Membrane</keyword>
<keyword evidence="1" id="KW-1133">Transmembrane helix</keyword>
<sequence length="76" mass="8876">MNNRCRSIMAAPFEAFDNITEHITTTTRYYYFYQNTKEKGTKRIKNFSQFKNSRTSRLGKLLNNAATLVAMIFIIA</sequence>
<comment type="caution">
    <text evidence="2">The sequence shown here is derived from an EMBL/GenBank/DDBJ whole genome shotgun (WGS) entry which is preliminary data.</text>
</comment>
<keyword evidence="1" id="KW-0812">Transmembrane</keyword>
<organism evidence="2 3">
    <name type="scientific">Parelaphostrongylus tenuis</name>
    <name type="common">Meningeal worm</name>
    <dbReference type="NCBI Taxonomy" id="148309"/>
    <lineage>
        <taxon>Eukaryota</taxon>
        <taxon>Metazoa</taxon>
        <taxon>Ecdysozoa</taxon>
        <taxon>Nematoda</taxon>
        <taxon>Chromadorea</taxon>
        <taxon>Rhabditida</taxon>
        <taxon>Rhabditina</taxon>
        <taxon>Rhabditomorpha</taxon>
        <taxon>Strongyloidea</taxon>
        <taxon>Metastrongylidae</taxon>
        <taxon>Parelaphostrongylus</taxon>
    </lineage>
</organism>